<evidence type="ECO:0000313" key="2">
    <source>
        <dbReference type="Proteomes" id="UP000240010"/>
    </source>
</evidence>
<sequence>MNKPAHTKHAMQACIEACSHCHQVCLQTAMNHCLNTGGKHVEAEHFRLMMNCAEICQTSANFQLSSSHFQHRLCEVCAEICEACAASCERLGAMDECVKACRDCAESCREMASAHH</sequence>
<dbReference type="Gene3D" id="1.20.1270.360">
    <property type="match status" value="1"/>
</dbReference>
<reference evidence="1 2" key="1">
    <citation type="submission" date="2018-02" db="EMBL/GenBank/DDBJ databases">
        <title>Subsurface microbial communities from deep shales in Ohio and West Virginia, USA.</title>
        <authorList>
            <person name="Wrighton K."/>
        </authorList>
    </citation>
    <scope>NUCLEOTIDE SEQUENCE [LARGE SCALE GENOMIC DNA]</scope>
    <source>
        <strain evidence="1 2">OWC-DMM</strain>
    </source>
</reference>
<dbReference type="Proteomes" id="UP000240010">
    <property type="component" value="Unassembled WGS sequence"/>
</dbReference>
<evidence type="ECO:0000313" key="1">
    <source>
        <dbReference type="EMBL" id="PPK74211.1"/>
    </source>
</evidence>
<dbReference type="AlphaFoldDB" id="A0A2S6H9W2"/>
<dbReference type="Pfam" id="PF03860">
    <property type="entry name" value="Csp"/>
    <property type="match status" value="1"/>
</dbReference>
<dbReference type="InterPro" id="IPR044543">
    <property type="entry name" value="YHJQ-like"/>
</dbReference>
<comment type="caution">
    <text evidence="1">The sequence shown here is derived from an EMBL/GenBank/DDBJ whole genome shotgun (WGS) entry which is preliminary data.</text>
</comment>
<accession>A0A2S6H9W2</accession>
<dbReference type="InterPro" id="IPR005560">
    <property type="entry name" value="Csp_YhjQ"/>
</dbReference>
<dbReference type="CDD" id="cd08026">
    <property type="entry name" value="DUF326"/>
    <property type="match status" value="1"/>
</dbReference>
<gene>
    <name evidence="1" type="ORF">B0F87_1106</name>
</gene>
<proteinExistence type="predicted"/>
<dbReference type="EMBL" id="PTIZ01000010">
    <property type="protein sequence ID" value="PPK74211.1"/>
    <property type="molecule type" value="Genomic_DNA"/>
</dbReference>
<dbReference type="RefSeq" id="WP_104429855.1">
    <property type="nucleotide sequence ID" value="NZ_PTIZ01000010.1"/>
</dbReference>
<dbReference type="PANTHER" id="PTHR37310:SF1">
    <property type="entry name" value="CYTOPLASMIC PROTEIN"/>
    <property type="match status" value="1"/>
</dbReference>
<name>A0A2S6H9W2_9GAMM</name>
<organism evidence="1 2">
    <name type="scientific">Methylobacter tundripaludum</name>
    <dbReference type="NCBI Taxonomy" id="173365"/>
    <lineage>
        <taxon>Bacteria</taxon>
        <taxon>Pseudomonadati</taxon>
        <taxon>Pseudomonadota</taxon>
        <taxon>Gammaproteobacteria</taxon>
        <taxon>Methylococcales</taxon>
        <taxon>Methylococcaceae</taxon>
        <taxon>Methylobacter</taxon>
    </lineage>
</organism>
<evidence type="ECO:0008006" key="3">
    <source>
        <dbReference type="Google" id="ProtNLM"/>
    </source>
</evidence>
<dbReference type="PANTHER" id="PTHR37310">
    <property type="entry name" value="CYTOPLASMIC PROTEIN-RELATED"/>
    <property type="match status" value="1"/>
</dbReference>
<protein>
    <recommendedName>
        <fullName evidence="3">Ferredoxin</fullName>
    </recommendedName>
</protein>